<accession>A0A9P5MNN9</accession>
<gene>
    <name evidence="1" type="ORF">DFH94DRAFT_118013</name>
</gene>
<sequence>MLTVRHTSSSTELSTGPLLATSSALQGTILPLGRARSRRMQQACTSSSCAPSQNWSMVPMTLSVQLLYGPDIDINTVKGVGESIDGVMEILRAVYLKYIAGLFSTTLQPATRNVLRPYAPHALFVPPLQLPRVCSSTQLHQHATPF</sequence>
<protein>
    <submittedName>
        <fullName evidence="1">Uncharacterized protein</fullName>
    </submittedName>
</protein>
<dbReference type="OrthoDB" id="27603at2759"/>
<evidence type="ECO:0000313" key="2">
    <source>
        <dbReference type="Proteomes" id="UP000759537"/>
    </source>
</evidence>
<reference evidence="1" key="2">
    <citation type="journal article" date="2020" name="Nat. Commun.">
        <title>Large-scale genome sequencing of mycorrhizal fungi provides insights into the early evolution of symbiotic traits.</title>
        <authorList>
            <person name="Miyauchi S."/>
            <person name="Kiss E."/>
            <person name="Kuo A."/>
            <person name="Drula E."/>
            <person name="Kohler A."/>
            <person name="Sanchez-Garcia M."/>
            <person name="Morin E."/>
            <person name="Andreopoulos B."/>
            <person name="Barry K.W."/>
            <person name="Bonito G."/>
            <person name="Buee M."/>
            <person name="Carver A."/>
            <person name="Chen C."/>
            <person name="Cichocki N."/>
            <person name="Clum A."/>
            <person name="Culley D."/>
            <person name="Crous P.W."/>
            <person name="Fauchery L."/>
            <person name="Girlanda M."/>
            <person name="Hayes R.D."/>
            <person name="Keri Z."/>
            <person name="LaButti K."/>
            <person name="Lipzen A."/>
            <person name="Lombard V."/>
            <person name="Magnuson J."/>
            <person name="Maillard F."/>
            <person name="Murat C."/>
            <person name="Nolan M."/>
            <person name="Ohm R.A."/>
            <person name="Pangilinan J."/>
            <person name="Pereira M.F."/>
            <person name="Perotto S."/>
            <person name="Peter M."/>
            <person name="Pfister S."/>
            <person name="Riley R."/>
            <person name="Sitrit Y."/>
            <person name="Stielow J.B."/>
            <person name="Szollosi G."/>
            <person name="Zifcakova L."/>
            <person name="Stursova M."/>
            <person name="Spatafora J.W."/>
            <person name="Tedersoo L."/>
            <person name="Vaario L.M."/>
            <person name="Yamada A."/>
            <person name="Yan M."/>
            <person name="Wang P."/>
            <person name="Xu J."/>
            <person name="Bruns T."/>
            <person name="Baldrian P."/>
            <person name="Vilgalys R."/>
            <person name="Dunand C."/>
            <person name="Henrissat B."/>
            <person name="Grigoriev I.V."/>
            <person name="Hibbett D."/>
            <person name="Nagy L.G."/>
            <person name="Martin F.M."/>
        </authorList>
    </citation>
    <scope>NUCLEOTIDE SEQUENCE</scope>
    <source>
        <strain evidence="1">Prilba</strain>
    </source>
</reference>
<dbReference type="EMBL" id="WHVB01000016">
    <property type="protein sequence ID" value="KAF8475267.1"/>
    <property type="molecule type" value="Genomic_DNA"/>
</dbReference>
<comment type="caution">
    <text evidence="1">The sequence shown here is derived from an EMBL/GenBank/DDBJ whole genome shotgun (WGS) entry which is preliminary data.</text>
</comment>
<dbReference type="AlphaFoldDB" id="A0A9P5MNN9"/>
<dbReference type="Proteomes" id="UP000759537">
    <property type="component" value="Unassembled WGS sequence"/>
</dbReference>
<proteinExistence type="predicted"/>
<name>A0A9P5MNN9_9AGAM</name>
<keyword evidence="2" id="KW-1185">Reference proteome</keyword>
<organism evidence="1 2">
    <name type="scientific">Russula ochroleuca</name>
    <dbReference type="NCBI Taxonomy" id="152965"/>
    <lineage>
        <taxon>Eukaryota</taxon>
        <taxon>Fungi</taxon>
        <taxon>Dikarya</taxon>
        <taxon>Basidiomycota</taxon>
        <taxon>Agaricomycotina</taxon>
        <taxon>Agaricomycetes</taxon>
        <taxon>Russulales</taxon>
        <taxon>Russulaceae</taxon>
        <taxon>Russula</taxon>
    </lineage>
</organism>
<reference evidence="1" key="1">
    <citation type="submission" date="2019-10" db="EMBL/GenBank/DDBJ databases">
        <authorList>
            <consortium name="DOE Joint Genome Institute"/>
            <person name="Kuo A."/>
            <person name="Miyauchi S."/>
            <person name="Kiss E."/>
            <person name="Drula E."/>
            <person name="Kohler A."/>
            <person name="Sanchez-Garcia M."/>
            <person name="Andreopoulos B."/>
            <person name="Barry K.W."/>
            <person name="Bonito G."/>
            <person name="Buee M."/>
            <person name="Carver A."/>
            <person name="Chen C."/>
            <person name="Cichocki N."/>
            <person name="Clum A."/>
            <person name="Culley D."/>
            <person name="Crous P.W."/>
            <person name="Fauchery L."/>
            <person name="Girlanda M."/>
            <person name="Hayes R."/>
            <person name="Keri Z."/>
            <person name="LaButti K."/>
            <person name="Lipzen A."/>
            <person name="Lombard V."/>
            <person name="Magnuson J."/>
            <person name="Maillard F."/>
            <person name="Morin E."/>
            <person name="Murat C."/>
            <person name="Nolan M."/>
            <person name="Ohm R."/>
            <person name="Pangilinan J."/>
            <person name="Pereira M."/>
            <person name="Perotto S."/>
            <person name="Peter M."/>
            <person name="Riley R."/>
            <person name="Sitrit Y."/>
            <person name="Stielow B."/>
            <person name="Szollosi G."/>
            <person name="Zifcakova L."/>
            <person name="Stursova M."/>
            <person name="Spatafora J.W."/>
            <person name="Tedersoo L."/>
            <person name="Vaario L.-M."/>
            <person name="Yamada A."/>
            <person name="Yan M."/>
            <person name="Wang P."/>
            <person name="Xu J."/>
            <person name="Bruns T."/>
            <person name="Baldrian P."/>
            <person name="Vilgalys R."/>
            <person name="Henrissat B."/>
            <person name="Grigoriev I.V."/>
            <person name="Hibbett D."/>
            <person name="Nagy L.G."/>
            <person name="Martin F.M."/>
        </authorList>
    </citation>
    <scope>NUCLEOTIDE SEQUENCE</scope>
    <source>
        <strain evidence="1">Prilba</strain>
    </source>
</reference>
<evidence type="ECO:0000313" key="1">
    <source>
        <dbReference type="EMBL" id="KAF8475267.1"/>
    </source>
</evidence>